<evidence type="ECO:0000313" key="1">
    <source>
        <dbReference type="EMBL" id="MBE9029169.1"/>
    </source>
</evidence>
<accession>A0A928VNK6</accession>
<protein>
    <submittedName>
        <fullName evidence="1">DUF2808 domain-containing protein</fullName>
    </submittedName>
</protein>
<dbReference type="Proteomes" id="UP000625316">
    <property type="component" value="Unassembled WGS sequence"/>
</dbReference>
<dbReference type="RefSeq" id="WP_264323990.1">
    <property type="nucleotide sequence ID" value="NZ_JADEXQ010000012.1"/>
</dbReference>
<sequence>MAILLGVPTVSQAQSNPGFSFIWGGDGPSQKSPANYVLEYGTPGHLNDRYRLKVQPQSAPVESITITFPDYYDGKFRASNIRLIQPAKSRKGKTTVIPLKAVKLSQDRRQVQIIPETPIPAKIQFAADFSKVVNPSEARTYRIYASITSPGDILLNRKAAVWNLKISEQ</sequence>
<evidence type="ECO:0000313" key="2">
    <source>
        <dbReference type="Proteomes" id="UP000625316"/>
    </source>
</evidence>
<dbReference type="InterPro" id="IPR021256">
    <property type="entry name" value="DUF2808"/>
</dbReference>
<dbReference type="Pfam" id="PF10989">
    <property type="entry name" value="DUF2808"/>
    <property type="match status" value="1"/>
</dbReference>
<organism evidence="1 2">
    <name type="scientific">Romeriopsis navalis LEGE 11480</name>
    <dbReference type="NCBI Taxonomy" id="2777977"/>
    <lineage>
        <taxon>Bacteria</taxon>
        <taxon>Bacillati</taxon>
        <taxon>Cyanobacteriota</taxon>
        <taxon>Cyanophyceae</taxon>
        <taxon>Leptolyngbyales</taxon>
        <taxon>Leptolyngbyaceae</taxon>
        <taxon>Romeriopsis</taxon>
        <taxon>Romeriopsis navalis</taxon>
    </lineage>
</organism>
<keyword evidence="2" id="KW-1185">Reference proteome</keyword>
<comment type="caution">
    <text evidence="1">The sequence shown here is derived from an EMBL/GenBank/DDBJ whole genome shotgun (WGS) entry which is preliminary data.</text>
</comment>
<dbReference type="AlphaFoldDB" id="A0A928VNK6"/>
<proteinExistence type="predicted"/>
<dbReference type="EMBL" id="JADEXQ010000012">
    <property type="protein sequence ID" value="MBE9029169.1"/>
    <property type="molecule type" value="Genomic_DNA"/>
</dbReference>
<gene>
    <name evidence="1" type="ORF">IQ266_05255</name>
</gene>
<reference evidence="1" key="1">
    <citation type="submission" date="2020-10" db="EMBL/GenBank/DDBJ databases">
        <authorList>
            <person name="Castelo-Branco R."/>
            <person name="Eusebio N."/>
            <person name="Adriana R."/>
            <person name="Vieira A."/>
            <person name="Brugerolle De Fraissinette N."/>
            <person name="Rezende De Castro R."/>
            <person name="Schneider M.P."/>
            <person name="Vasconcelos V."/>
            <person name="Leao P.N."/>
        </authorList>
    </citation>
    <scope>NUCLEOTIDE SEQUENCE</scope>
    <source>
        <strain evidence="1">LEGE 11480</strain>
    </source>
</reference>
<name>A0A928VNK6_9CYAN</name>